<dbReference type="AlphaFoldDB" id="A0A1Y2JXY7"/>
<evidence type="ECO:0000313" key="1">
    <source>
        <dbReference type="EMBL" id="OSJ37088.1"/>
    </source>
</evidence>
<name>A0A1Y2JXY7_BRAJP</name>
<reference evidence="1 2" key="1">
    <citation type="submission" date="2017-03" db="EMBL/GenBank/DDBJ databases">
        <title>Whole genome sequences of fourteen strains of Bradyrhizobium canariense and one strain of Bradyrhizobium japonicum isolated from Lupinus (Papilionoideae: Genisteae) species in Algeria.</title>
        <authorList>
            <person name="Crovadore J."/>
            <person name="Chekireb D."/>
            <person name="Brachmann A."/>
            <person name="Chablais R."/>
            <person name="Cochard B."/>
            <person name="Lefort F."/>
        </authorList>
    </citation>
    <scope>NUCLEOTIDE SEQUENCE [LARGE SCALE GENOMIC DNA]</scope>
    <source>
        <strain evidence="1 2">UBMA197</strain>
    </source>
</reference>
<dbReference type="Proteomes" id="UP000193335">
    <property type="component" value="Unassembled WGS sequence"/>
</dbReference>
<dbReference type="EMBL" id="NAFL01000138">
    <property type="protein sequence ID" value="OSJ37088.1"/>
    <property type="molecule type" value="Genomic_DNA"/>
</dbReference>
<dbReference type="GO" id="GO:0016874">
    <property type="term" value="F:ligase activity"/>
    <property type="evidence" value="ECO:0007669"/>
    <property type="project" value="UniProtKB-KW"/>
</dbReference>
<dbReference type="InterPro" id="IPR026360">
    <property type="entry name" value="Xnuc_lig_assoc"/>
</dbReference>
<keyword evidence="1" id="KW-0436">Ligase</keyword>
<dbReference type="SUPFAM" id="SSF56281">
    <property type="entry name" value="Metallo-hydrolase/oxidoreductase"/>
    <property type="match status" value="1"/>
</dbReference>
<dbReference type="NCBIfam" id="TIGR04122">
    <property type="entry name" value="Xnuc_lig_assoc"/>
    <property type="match status" value="1"/>
</dbReference>
<sequence length="345" mass="37314">MRPQDILLPTADGLCCKPGTFHIDPVRPVERAVITHGHSDHARAGHGAVLATQETLDMMRLRYGENFAGSTQAIRYGEEIGLGDVRVTFHPAGHVLGSAQIAVTCKDTCIVASGDYKDAPDPTCTPFELVPCDVFITEATFGLPVFRHGDAADEVRKLLASVALFPERAHLVGAYSLGKAQRVIALLRQAGYDAPIYLHGAMEKITEYYQSRGVNLGELKPVMGVKKAALAGTITLAPPSATSDLWTRRFPDPVTAFASGWMRVRARARQRGIELPLVISDHADWDGLTATIAATGAGEIWVTHGQEDALVHWCKSQGLRAQPLDLVGYGEEEESETPLQDEAEA</sequence>
<dbReference type="Gene3D" id="3.60.15.10">
    <property type="entry name" value="Ribonuclease Z/Hydroxyacylglutathione hydrolase-like"/>
    <property type="match status" value="1"/>
</dbReference>
<accession>A0A1Y2JXY7</accession>
<dbReference type="RefSeq" id="WP_085398189.1">
    <property type="nucleotide sequence ID" value="NZ_NAFL01000138.1"/>
</dbReference>
<organism evidence="1 2">
    <name type="scientific">Bradyrhizobium japonicum</name>
    <dbReference type="NCBI Taxonomy" id="375"/>
    <lineage>
        <taxon>Bacteria</taxon>
        <taxon>Pseudomonadati</taxon>
        <taxon>Pseudomonadota</taxon>
        <taxon>Alphaproteobacteria</taxon>
        <taxon>Hyphomicrobiales</taxon>
        <taxon>Nitrobacteraceae</taxon>
        <taxon>Bradyrhizobium</taxon>
    </lineage>
</organism>
<dbReference type="PANTHER" id="PTHR11203">
    <property type="entry name" value="CLEAVAGE AND POLYADENYLATION SPECIFICITY FACTOR FAMILY MEMBER"/>
    <property type="match status" value="1"/>
</dbReference>
<gene>
    <name evidence="1" type="ORF">BSZ19_00975</name>
</gene>
<protein>
    <submittedName>
        <fullName evidence="1">DNA ligase-associated DEXH box helicase</fullName>
    </submittedName>
</protein>
<dbReference type="InterPro" id="IPR050698">
    <property type="entry name" value="MBL"/>
</dbReference>
<dbReference type="GO" id="GO:0004521">
    <property type="term" value="F:RNA endonuclease activity"/>
    <property type="evidence" value="ECO:0007669"/>
    <property type="project" value="TreeGrafter"/>
</dbReference>
<dbReference type="InterPro" id="IPR036866">
    <property type="entry name" value="RibonucZ/Hydroxyglut_hydro"/>
</dbReference>
<comment type="caution">
    <text evidence="1">The sequence shown here is derived from an EMBL/GenBank/DDBJ whole genome shotgun (WGS) entry which is preliminary data.</text>
</comment>
<proteinExistence type="predicted"/>
<dbReference type="PANTHER" id="PTHR11203:SF49">
    <property type="entry name" value="BLL1145 PROTEIN"/>
    <property type="match status" value="1"/>
</dbReference>
<evidence type="ECO:0000313" key="2">
    <source>
        <dbReference type="Proteomes" id="UP000193335"/>
    </source>
</evidence>